<dbReference type="Proteomes" id="UP000749293">
    <property type="component" value="Unassembled WGS sequence"/>
</dbReference>
<evidence type="ECO:0008006" key="3">
    <source>
        <dbReference type="Google" id="ProtNLM"/>
    </source>
</evidence>
<dbReference type="OrthoDB" id="165382at2759"/>
<gene>
    <name evidence="1" type="ORF">GMORB2_1957</name>
</gene>
<keyword evidence="2" id="KW-1185">Reference proteome</keyword>
<protein>
    <recommendedName>
        <fullName evidence="3">F-box domain-containing protein</fullName>
    </recommendedName>
</protein>
<name>A0A9P5D4J4_9HYPO</name>
<sequence>MAPLTIADIIVDTCSYHRRDFDMALIRSPPHETSPVQPSLYTAFDNPPASDMGLLGRLPLELFWVVLGQVDVQSHFRLRHVNRQARAAVTAMSEYRCVAQHGHEGLRGAFRTGVASVLGMTDLYAALVRERCHLCGLFGGFLYIPSAARCCFVCIERHPDLRVMATSSFARAVALTTGQLVRELGPCGGLRTVPGTYDLAALPSRRPRALLPVNPAIRCLVSRRLMDRSEIAPLLKRTEIANQRFMVSTAFPWYDPVTGRPESGVSCKACVGRIQAREDDRYHHRRVFTRAGFLEHFERCRDAQCLWNQTCRLR</sequence>
<organism evidence="1 2">
    <name type="scientific">Geosmithia morbida</name>
    <dbReference type="NCBI Taxonomy" id="1094350"/>
    <lineage>
        <taxon>Eukaryota</taxon>
        <taxon>Fungi</taxon>
        <taxon>Dikarya</taxon>
        <taxon>Ascomycota</taxon>
        <taxon>Pezizomycotina</taxon>
        <taxon>Sordariomycetes</taxon>
        <taxon>Hypocreomycetidae</taxon>
        <taxon>Hypocreales</taxon>
        <taxon>Bionectriaceae</taxon>
        <taxon>Geosmithia</taxon>
    </lineage>
</organism>
<dbReference type="GeneID" id="55968187"/>
<evidence type="ECO:0000313" key="2">
    <source>
        <dbReference type="Proteomes" id="UP000749293"/>
    </source>
</evidence>
<comment type="caution">
    <text evidence="1">The sequence shown here is derived from an EMBL/GenBank/DDBJ whole genome shotgun (WGS) entry which is preliminary data.</text>
</comment>
<reference evidence="1" key="1">
    <citation type="submission" date="2020-03" db="EMBL/GenBank/DDBJ databases">
        <title>Site-based positive gene gene selection in Geosmithia morbida across the United States reveals a broad range of putative effectors and factors for local host and environmental adapation.</title>
        <authorList>
            <person name="Onufrak A."/>
            <person name="Murdoch R.W."/>
            <person name="Gazis R."/>
            <person name="Huff M."/>
            <person name="Staton M."/>
            <person name="Klingeman W."/>
            <person name="Hadziabdic D."/>
        </authorList>
    </citation>
    <scope>NUCLEOTIDE SEQUENCE</scope>
    <source>
        <strain evidence="1">1262</strain>
    </source>
</reference>
<evidence type="ECO:0000313" key="1">
    <source>
        <dbReference type="EMBL" id="KAF4121549.1"/>
    </source>
</evidence>
<proteinExistence type="predicted"/>
<dbReference type="AlphaFoldDB" id="A0A9P5D4J4"/>
<dbReference type="RefSeq" id="XP_035320201.1">
    <property type="nucleotide sequence ID" value="XM_035463937.1"/>
</dbReference>
<dbReference type="EMBL" id="JAANYQ010000012">
    <property type="protein sequence ID" value="KAF4121549.1"/>
    <property type="molecule type" value="Genomic_DNA"/>
</dbReference>
<accession>A0A9P5D4J4</accession>